<evidence type="ECO:0000313" key="2">
    <source>
        <dbReference type="EMBL" id="MBE1564032.1"/>
    </source>
</evidence>
<feature type="chain" id="PRO_5047249569" description="Metalloprotease" evidence="1">
    <location>
        <begin position="22"/>
        <end position="217"/>
    </location>
</feature>
<gene>
    <name evidence="2" type="ORF">H4W81_006811</name>
</gene>
<proteinExistence type="predicted"/>
<evidence type="ECO:0008006" key="4">
    <source>
        <dbReference type="Google" id="ProtNLM"/>
    </source>
</evidence>
<name>A0ABR9KPT6_9ACTN</name>
<keyword evidence="1" id="KW-0732">Signal</keyword>
<accession>A0ABR9KPT6</accession>
<keyword evidence="3" id="KW-1185">Reference proteome</keyword>
<reference evidence="2 3" key="1">
    <citation type="submission" date="2020-10" db="EMBL/GenBank/DDBJ databases">
        <title>Sequencing the genomes of 1000 actinobacteria strains.</title>
        <authorList>
            <person name="Klenk H.-P."/>
        </authorList>
    </citation>
    <scope>NUCLEOTIDE SEQUENCE [LARGE SCALE GENOMIC DNA]</scope>
    <source>
        <strain evidence="2 3">DSM 43748</strain>
    </source>
</reference>
<protein>
    <recommendedName>
        <fullName evidence="4">Metalloprotease</fullName>
    </recommendedName>
</protein>
<dbReference type="EMBL" id="JADBEF010000001">
    <property type="protein sequence ID" value="MBE1564032.1"/>
    <property type="molecule type" value="Genomic_DNA"/>
</dbReference>
<evidence type="ECO:0000313" key="3">
    <source>
        <dbReference type="Proteomes" id="UP000661607"/>
    </source>
</evidence>
<feature type="signal peptide" evidence="1">
    <location>
        <begin position="1"/>
        <end position="21"/>
    </location>
</feature>
<evidence type="ECO:0000256" key="1">
    <source>
        <dbReference type="SAM" id="SignalP"/>
    </source>
</evidence>
<dbReference type="Proteomes" id="UP000661607">
    <property type="component" value="Unassembled WGS sequence"/>
</dbReference>
<organism evidence="2 3">
    <name type="scientific">Nonomuraea africana</name>
    <dbReference type="NCBI Taxonomy" id="46171"/>
    <lineage>
        <taxon>Bacteria</taxon>
        <taxon>Bacillati</taxon>
        <taxon>Actinomycetota</taxon>
        <taxon>Actinomycetes</taxon>
        <taxon>Streptosporangiales</taxon>
        <taxon>Streptosporangiaceae</taxon>
        <taxon>Nonomuraea</taxon>
    </lineage>
</organism>
<comment type="caution">
    <text evidence="2">The sequence shown here is derived from an EMBL/GenBank/DDBJ whole genome shotgun (WGS) entry which is preliminary data.</text>
</comment>
<dbReference type="RefSeq" id="WP_225958920.1">
    <property type="nucleotide sequence ID" value="NZ_JADBEF010000001.1"/>
</dbReference>
<sequence>MIRALATAAAGLVLFSGTAAASPIQGAPELTNNDLYRAGKLTKTSCTPKKGTTRAATEKYIRTLVGCLDKAWGRDAIKVEIHYEPDGKKKYKSWPFVSFDGIYVGLADDWIKARNELPVFHGMAAVYGETVLVETGIARAATTLDYHGDEKELEEQERRYAYQKTCLAGAAAKALGRPVKSWKSLLKGNERHWFDQGFKAGGPSACNTWKAPEAKVA</sequence>